<comment type="caution">
    <text evidence="1">The sequence shown here is derived from an EMBL/GenBank/DDBJ whole genome shotgun (WGS) entry which is preliminary data.</text>
</comment>
<dbReference type="AlphaFoldDB" id="A0A9P7QEM2"/>
<organism evidence="1 2">
    <name type="scientific">Claviceps aff. purpurea</name>
    <dbReference type="NCBI Taxonomy" id="1967640"/>
    <lineage>
        <taxon>Eukaryota</taxon>
        <taxon>Fungi</taxon>
        <taxon>Dikarya</taxon>
        <taxon>Ascomycota</taxon>
        <taxon>Pezizomycotina</taxon>
        <taxon>Sordariomycetes</taxon>
        <taxon>Hypocreomycetidae</taxon>
        <taxon>Hypocreales</taxon>
        <taxon>Clavicipitaceae</taxon>
        <taxon>Claviceps</taxon>
    </lineage>
</organism>
<evidence type="ECO:0000313" key="2">
    <source>
        <dbReference type="Proteomes" id="UP000707071"/>
    </source>
</evidence>
<accession>A0A9P7QEM2</accession>
<name>A0A9P7QEM2_9HYPO</name>
<proteinExistence type="predicted"/>
<sequence length="59" mass="6446">MVASRIRVGLRLGGPRVTQATRVEIETSPTPFRPDGPITELAVSFRTDASDRHLSAPCR</sequence>
<gene>
    <name evidence="1" type="ORF">E4U09_003424</name>
</gene>
<evidence type="ECO:0000313" key="1">
    <source>
        <dbReference type="EMBL" id="KAG6292443.1"/>
    </source>
</evidence>
<dbReference type="Proteomes" id="UP000707071">
    <property type="component" value="Unassembled WGS sequence"/>
</dbReference>
<dbReference type="EMBL" id="SRRH01000275">
    <property type="protein sequence ID" value="KAG6292443.1"/>
    <property type="molecule type" value="Genomic_DNA"/>
</dbReference>
<keyword evidence="2" id="KW-1185">Reference proteome</keyword>
<protein>
    <submittedName>
        <fullName evidence="1">Uncharacterized protein</fullName>
    </submittedName>
</protein>
<reference evidence="1 2" key="1">
    <citation type="journal article" date="2020" name="bioRxiv">
        <title>Whole genome comparisons of ergot fungi reveals the divergence and evolution of species within the genus Claviceps are the result of varying mechanisms driving genome evolution and host range expansion.</title>
        <authorList>
            <person name="Wyka S.A."/>
            <person name="Mondo S.J."/>
            <person name="Liu M."/>
            <person name="Dettman J."/>
            <person name="Nalam V."/>
            <person name="Broders K.D."/>
        </authorList>
    </citation>
    <scope>NUCLEOTIDE SEQUENCE [LARGE SCALE GENOMIC DNA]</scope>
    <source>
        <strain evidence="1 2">Clav52</strain>
    </source>
</reference>